<dbReference type="InterPro" id="IPR036390">
    <property type="entry name" value="WH_DNA-bd_sf"/>
</dbReference>
<evidence type="ECO:0000256" key="10">
    <source>
        <dbReference type="ARBA" id="ARBA00023163"/>
    </source>
</evidence>
<comment type="subunit">
    <text evidence="3">Homodimer.</text>
</comment>
<comment type="cofactor">
    <cofactor evidence="11">
        <name>Zn(2+)</name>
        <dbReference type="ChEBI" id="CHEBI:29105"/>
    </cofactor>
    <text evidence="11">Binds 1 zinc ion per subunit.</text>
</comment>
<evidence type="ECO:0000256" key="2">
    <source>
        <dbReference type="ARBA" id="ARBA00007957"/>
    </source>
</evidence>
<evidence type="ECO:0000256" key="6">
    <source>
        <dbReference type="ARBA" id="ARBA00022723"/>
    </source>
</evidence>
<dbReference type="InterPro" id="IPR036388">
    <property type="entry name" value="WH-like_DNA-bd_sf"/>
</dbReference>
<dbReference type="EMBL" id="JABAFG010000001">
    <property type="protein sequence ID" value="NME27055.1"/>
    <property type="molecule type" value="Genomic_DNA"/>
</dbReference>
<evidence type="ECO:0000256" key="8">
    <source>
        <dbReference type="ARBA" id="ARBA00023015"/>
    </source>
</evidence>
<evidence type="ECO:0000256" key="1">
    <source>
        <dbReference type="ARBA" id="ARBA00004496"/>
    </source>
</evidence>
<dbReference type="AlphaFoldDB" id="A0A848BP29"/>
<keyword evidence="8" id="KW-0805">Transcription regulation</keyword>
<keyword evidence="12" id="KW-0408">Iron</keyword>
<feature type="binding site" evidence="12">
    <location>
        <position position="90"/>
    </location>
    <ligand>
        <name>Fe cation</name>
        <dbReference type="ChEBI" id="CHEBI:24875"/>
    </ligand>
</feature>
<dbReference type="GO" id="GO:0008270">
    <property type="term" value="F:zinc ion binding"/>
    <property type="evidence" value="ECO:0007669"/>
    <property type="project" value="TreeGrafter"/>
</dbReference>
<dbReference type="EMBL" id="JBIEKR010000004">
    <property type="protein sequence ID" value="MFG6272762.1"/>
    <property type="molecule type" value="Genomic_DNA"/>
</dbReference>
<feature type="binding site" evidence="12">
    <location>
        <position position="128"/>
    </location>
    <ligand>
        <name>Fe cation</name>
        <dbReference type="ChEBI" id="CHEBI:24875"/>
    </ligand>
</feature>
<protein>
    <submittedName>
        <fullName evidence="13">Fur family transcriptional regulator</fullName>
    </submittedName>
    <submittedName>
        <fullName evidence="14">Transcriptional repressor</fullName>
    </submittedName>
</protein>
<evidence type="ECO:0000256" key="12">
    <source>
        <dbReference type="PIRSR" id="PIRSR602481-2"/>
    </source>
</evidence>
<reference evidence="13 16" key="2">
    <citation type="submission" date="2024-10" db="EMBL/GenBank/DDBJ databases">
        <authorList>
            <person name="Sang B.-I."/>
            <person name="Prabhaharan D."/>
        </authorList>
    </citation>
    <scope>NUCLEOTIDE SEQUENCE [LARGE SCALE GENOMIC DNA]</scope>
    <source>
        <strain evidence="13 16">MH</strain>
    </source>
</reference>
<keyword evidence="7 11" id="KW-0862">Zinc</keyword>
<keyword evidence="16" id="KW-1185">Reference proteome</keyword>
<evidence type="ECO:0000313" key="16">
    <source>
        <dbReference type="Proteomes" id="UP001605989"/>
    </source>
</evidence>
<gene>
    <name evidence="13" type="ORF">ACGTZG_06115</name>
    <name evidence="14" type="ORF">HF872_00225</name>
</gene>
<keyword evidence="5" id="KW-0678">Repressor</keyword>
<comment type="similarity">
    <text evidence="2">Belongs to the Fur family.</text>
</comment>
<dbReference type="OrthoDB" id="8659436at2"/>
<evidence type="ECO:0000313" key="15">
    <source>
        <dbReference type="Proteomes" id="UP000591071"/>
    </source>
</evidence>
<evidence type="ECO:0000256" key="9">
    <source>
        <dbReference type="ARBA" id="ARBA00023125"/>
    </source>
</evidence>
<evidence type="ECO:0000256" key="4">
    <source>
        <dbReference type="ARBA" id="ARBA00022490"/>
    </source>
</evidence>
<evidence type="ECO:0000256" key="5">
    <source>
        <dbReference type="ARBA" id="ARBA00022491"/>
    </source>
</evidence>
<feature type="binding site" evidence="11">
    <location>
        <position position="136"/>
    </location>
    <ligand>
        <name>Zn(2+)</name>
        <dbReference type="ChEBI" id="CHEBI:29105"/>
    </ligand>
</feature>
<dbReference type="Proteomes" id="UP001605989">
    <property type="component" value="Unassembled WGS sequence"/>
</dbReference>
<dbReference type="GO" id="GO:1900376">
    <property type="term" value="P:regulation of secondary metabolite biosynthetic process"/>
    <property type="evidence" value="ECO:0007669"/>
    <property type="project" value="TreeGrafter"/>
</dbReference>
<sequence>MAELQKYDLCLHKYGMKNTRPRRWVLEVLLQQQGLVTAEEIYQKLLAGGASVNVSTVYRVLDLFEEKKLVEKDFLPEVRRYGYFLRVPGHIHHLICIRCHKKVDISACPLSAFEKQVAAETGFELVGHRLELYGLCRDCQEKEKREGKEYHE</sequence>
<dbReference type="InterPro" id="IPR002481">
    <property type="entry name" value="FUR"/>
</dbReference>
<dbReference type="InterPro" id="IPR043135">
    <property type="entry name" value="Fur_C"/>
</dbReference>
<keyword evidence="6 11" id="KW-0479">Metal-binding</keyword>
<dbReference type="Pfam" id="PF01475">
    <property type="entry name" value="FUR"/>
    <property type="match status" value="1"/>
</dbReference>
<dbReference type="GO" id="GO:0000976">
    <property type="term" value="F:transcription cis-regulatory region binding"/>
    <property type="evidence" value="ECO:0007669"/>
    <property type="project" value="TreeGrafter"/>
</dbReference>
<evidence type="ECO:0000256" key="3">
    <source>
        <dbReference type="ARBA" id="ARBA00011738"/>
    </source>
</evidence>
<comment type="cofactor">
    <cofactor evidence="12">
        <name>Mn(2+)</name>
        <dbReference type="ChEBI" id="CHEBI:29035"/>
    </cofactor>
    <cofactor evidence="12">
        <name>Fe(2+)</name>
        <dbReference type="ChEBI" id="CHEBI:29033"/>
    </cofactor>
    <text evidence="12">Binds 1 Mn(2+) or Fe(2+) ion per subunit.</text>
</comment>
<dbReference type="Gene3D" id="1.10.10.10">
    <property type="entry name" value="Winged helix-like DNA-binding domain superfamily/Winged helix DNA-binding domain"/>
    <property type="match status" value="1"/>
</dbReference>
<feature type="binding site" evidence="11">
    <location>
        <position position="96"/>
    </location>
    <ligand>
        <name>Zn(2+)</name>
        <dbReference type="ChEBI" id="CHEBI:29105"/>
    </ligand>
</feature>
<dbReference type="PANTHER" id="PTHR33202">
    <property type="entry name" value="ZINC UPTAKE REGULATION PROTEIN"/>
    <property type="match status" value="1"/>
</dbReference>
<dbReference type="PANTHER" id="PTHR33202:SF2">
    <property type="entry name" value="FERRIC UPTAKE REGULATION PROTEIN"/>
    <property type="match status" value="1"/>
</dbReference>
<evidence type="ECO:0000256" key="11">
    <source>
        <dbReference type="PIRSR" id="PIRSR602481-1"/>
    </source>
</evidence>
<dbReference type="CDD" id="cd07153">
    <property type="entry name" value="Fur_like"/>
    <property type="match status" value="1"/>
</dbReference>
<keyword evidence="10" id="KW-0804">Transcription</keyword>
<organism evidence="14 15">
    <name type="scientific">Megasphaera hexanoica</name>
    <dbReference type="NCBI Taxonomy" id="1675036"/>
    <lineage>
        <taxon>Bacteria</taxon>
        <taxon>Bacillati</taxon>
        <taxon>Bacillota</taxon>
        <taxon>Negativicutes</taxon>
        <taxon>Veillonellales</taxon>
        <taxon>Veillonellaceae</taxon>
        <taxon>Megasphaera</taxon>
    </lineage>
</organism>
<dbReference type="SUPFAM" id="SSF46785">
    <property type="entry name" value="Winged helix' DNA-binding domain"/>
    <property type="match status" value="1"/>
</dbReference>
<dbReference type="RefSeq" id="WP_059077024.1">
    <property type="nucleotide sequence ID" value="NZ_CP011940.1"/>
</dbReference>
<name>A0A848BP29_9FIRM</name>
<evidence type="ECO:0000313" key="13">
    <source>
        <dbReference type="EMBL" id="MFG6272762.1"/>
    </source>
</evidence>
<keyword evidence="9" id="KW-0238">DNA-binding</keyword>
<reference evidence="14 15" key="1">
    <citation type="submission" date="2020-04" db="EMBL/GenBank/DDBJ databases">
        <authorList>
            <person name="Hitch T.C.A."/>
            <person name="Wylensek D."/>
            <person name="Clavel T."/>
        </authorList>
    </citation>
    <scope>NUCLEOTIDE SEQUENCE [LARGE SCALE GENOMIC DNA]</scope>
    <source>
        <strain evidence="14 15">Oil-RF-744-FAT-WT-6-1</strain>
    </source>
</reference>
<keyword evidence="4" id="KW-0963">Cytoplasm</keyword>
<dbReference type="Proteomes" id="UP000591071">
    <property type="component" value="Unassembled WGS sequence"/>
</dbReference>
<dbReference type="GO" id="GO:0005829">
    <property type="term" value="C:cytosol"/>
    <property type="evidence" value="ECO:0007669"/>
    <property type="project" value="TreeGrafter"/>
</dbReference>
<accession>A0A848BP29</accession>
<comment type="subcellular location">
    <subcellularLocation>
        <location evidence="1">Cytoplasm</location>
    </subcellularLocation>
</comment>
<evidence type="ECO:0000256" key="7">
    <source>
        <dbReference type="ARBA" id="ARBA00022833"/>
    </source>
</evidence>
<dbReference type="KEGG" id="mhw:ACT01_03705"/>
<evidence type="ECO:0000313" key="14">
    <source>
        <dbReference type="EMBL" id="NME27055.1"/>
    </source>
</evidence>
<dbReference type="GO" id="GO:0045892">
    <property type="term" value="P:negative regulation of DNA-templated transcription"/>
    <property type="evidence" value="ECO:0007669"/>
    <property type="project" value="TreeGrafter"/>
</dbReference>
<proteinExistence type="inferred from homology"/>
<feature type="binding site" evidence="11">
    <location>
        <position position="99"/>
    </location>
    <ligand>
        <name>Zn(2+)</name>
        <dbReference type="ChEBI" id="CHEBI:29105"/>
    </ligand>
</feature>
<comment type="caution">
    <text evidence="14">The sequence shown here is derived from an EMBL/GenBank/DDBJ whole genome shotgun (WGS) entry which is preliminary data.</text>
</comment>
<dbReference type="GO" id="GO:0003700">
    <property type="term" value="F:DNA-binding transcription factor activity"/>
    <property type="evidence" value="ECO:0007669"/>
    <property type="project" value="InterPro"/>
</dbReference>
<dbReference type="Gene3D" id="3.30.1490.190">
    <property type="match status" value="1"/>
</dbReference>
<feature type="binding site" evidence="11">
    <location>
        <position position="139"/>
    </location>
    <ligand>
        <name>Zn(2+)</name>
        <dbReference type="ChEBI" id="CHEBI:29105"/>
    </ligand>
</feature>